<organism evidence="3 4">
    <name type="scientific">Candidatus Magasanikbacteria bacterium RIFCSPLOWO2_01_FULL_40_15</name>
    <dbReference type="NCBI Taxonomy" id="1798686"/>
    <lineage>
        <taxon>Bacteria</taxon>
        <taxon>Candidatus Magasanikiibacteriota</taxon>
    </lineage>
</organism>
<evidence type="ECO:0000259" key="2">
    <source>
        <dbReference type="Pfam" id="PF13439"/>
    </source>
</evidence>
<evidence type="ECO:0008006" key="5">
    <source>
        <dbReference type="Google" id="ProtNLM"/>
    </source>
</evidence>
<dbReference type="InterPro" id="IPR050194">
    <property type="entry name" value="Glycosyltransferase_grp1"/>
</dbReference>
<feature type="domain" description="Glycosyltransferase subfamily 4-like N-terminal" evidence="2">
    <location>
        <begin position="17"/>
        <end position="190"/>
    </location>
</feature>
<evidence type="ECO:0000313" key="3">
    <source>
        <dbReference type="EMBL" id="OGH78501.1"/>
    </source>
</evidence>
<dbReference type="PANTHER" id="PTHR45947:SF3">
    <property type="entry name" value="SULFOQUINOVOSYL TRANSFERASE SQD2"/>
    <property type="match status" value="1"/>
</dbReference>
<comment type="caution">
    <text evidence="3">The sequence shown here is derived from an EMBL/GenBank/DDBJ whole genome shotgun (WGS) entry which is preliminary data.</text>
</comment>
<accession>A0A1F6N3N9</accession>
<name>A0A1F6N3N9_9BACT</name>
<dbReference type="Pfam" id="PF00534">
    <property type="entry name" value="Glycos_transf_1"/>
    <property type="match status" value="1"/>
</dbReference>
<gene>
    <name evidence="3" type="ORF">A2983_03220</name>
</gene>
<dbReference type="Pfam" id="PF13439">
    <property type="entry name" value="Glyco_transf_4"/>
    <property type="match status" value="1"/>
</dbReference>
<feature type="domain" description="Glycosyl transferase family 1" evidence="1">
    <location>
        <begin position="199"/>
        <end position="360"/>
    </location>
</feature>
<sequence>MSKRRILIFSTAYAPFVGGAEIAVREITDRLSNEFDFVLVTARINQALSAREKIGVVEVIRVGNGTWFDKINLWWNGWKVAEENGQFDVVWGIMASYGGLAALRYKTLRLRSLRGDSVDPVQEKIPFLLTLQEGDSLSRIYSRAFFIWPWFKQIFRKADRIQAISNYLAVWAKKMGATCLVDVVPNGVALADEKIFLPVKKFNSGKKLILSVSRLVEKNGLEYLIRAMIDLPESYILEIVGEGKLRPRLEKMIKDLELSERVILRGEVPYQEVGDYYARADVFVRPSLSEGLGNVFLEAMQKNVPVIATPVGGIVDFLEEGKTGWFCQARDSRDIAKKIEYVLAEKNAEEVEQVKARAKQMISEKFTWEIVAKQMKHIFDNI</sequence>
<protein>
    <recommendedName>
        <fullName evidence="5">Glycosyl transferase family 1 domain-containing protein</fullName>
    </recommendedName>
</protein>
<dbReference type="SUPFAM" id="SSF53756">
    <property type="entry name" value="UDP-Glycosyltransferase/glycogen phosphorylase"/>
    <property type="match status" value="1"/>
</dbReference>
<evidence type="ECO:0000259" key="1">
    <source>
        <dbReference type="Pfam" id="PF00534"/>
    </source>
</evidence>
<dbReference type="CDD" id="cd03801">
    <property type="entry name" value="GT4_PimA-like"/>
    <property type="match status" value="1"/>
</dbReference>
<dbReference type="InterPro" id="IPR001296">
    <property type="entry name" value="Glyco_trans_1"/>
</dbReference>
<dbReference type="AlphaFoldDB" id="A0A1F6N3N9"/>
<dbReference type="EMBL" id="MFQH01000009">
    <property type="protein sequence ID" value="OGH78501.1"/>
    <property type="molecule type" value="Genomic_DNA"/>
</dbReference>
<dbReference type="Proteomes" id="UP000177040">
    <property type="component" value="Unassembled WGS sequence"/>
</dbReference>
<dbReference type="GO" id="GO:0016757">
    <property type="term" value="F:glycosyltransferase activity"/>
    <property type="evidence" value="ECO:0007669"/>
    <property type="project" value="InterPro"/>
</dbReference>
<dbReference type="Gene3D" id="3.40.50.2000">
    <property type="entry name" value="Glycogen Phosphorylase B"/>
    <property type="match status" value="2"/>
</dbReference>
<proteinExistence type="predicted"/>
<evidence type="ECO:0000313" key="4">
    <source>
        <dbReference type="Proteomes" id="UP000177040"/>
    </source>
</evidence>
<dbReference type="InterPro" id="IPR028098">
    <property type="entry name" value="Glyco_trans_4-like_N"/>
</dbReference>
<dbReference type="PANTHER" id="PTHR45947">
    <property type="entry name" value="SULFOQUINOVOSYL TRANSFERASE SQD2"/>
    <property type="match status" value="1"/>
</dbReference>
<reference evidence="3 4" key="1">
    <citation type="journal article" date="2016" name="Nat. Commun.">
        <title>Thousands of microbial genomes shed light on interconnected biogeochemical processes in an aquifer system.</title>
        <authorList>
            <person name="Anantharaman K."/>
            <person name="Brown C.T."/>
            <person name="Hug L.A."/>
            <person name="Sharon I."/>
            <person name="Castelle C.J."/>
            <person name="Probst A.J."/>
            <person name="Thomas B.C."/>
            <person name="Singh A."/>
            <person name="Wilkins M.J."/>
            <person name="Karaoz U."/>
            <person name="Brodie E.L."/>
            <person name="Williams K.H."/>
            <person name="Hubbard S.S."/>
            <person name="Banfield J.F."/>
        </authorList>
    </citation>
    <scope>NUCLEOTIDE SEQUENCE [LARGE SCALE GENOMIC DNA]</scope>
</reference>